<keyword evidence="3" id="KW-1003">Cell membrane</keyword>
<keyword evidence="10" id="KW-1185">Reference proteome</keyword>
<keyword evidence="6 7" id="KW-0472">Membrane</keyword>
<dbReference type="RefSeq" id="WP_041048696.1">
    <property type="nucleotide sequence ID" value="NZ_JXAK01000029.1"/>
</dbReference>
<feature type="transmembrane region" description="Helical" evidence="7">
    <location>
        <begin position="77"/>
        <end position="95"/>
    </location>
</feature>
<organism evidence="9 10">
    <name type="scientific">Gordoniibacillus kamchatkensis</name>
    <dbReference type="NCBI Taxonomy" id="1590651"/>
    <lineage>
        <taxon>Bacteria</taxon>
        <taxon>Bacillati</taxon>
        <taxon>Bacillota</taxon>
        <taxon>Bacilli</taxon>
        <taxon>Bacillales</taxon>
        <taxon>Paenibacillaceae</taxon>
        <taxon>Gordoniibacillus</taxon>
    </lineage>
</organism>
<evidence type="ECO:0000256" key="4">
    <source>
        <dbReference type="ARBA" id="ARBA00022692"/>
    </source>
</evidence>
<evidence type="ECO:0000256" key="2">
    <source>
        <dbReference type="ARBA" id="ARBA00022448"/>
    </source>
</evidence>
<evidence type="ECO:0000313" key="10">
    <source>
        <dbReference type="Proteomes" id="UP000031967"/>
    </source>
</evidence>
<feature type="transmembrane region" description="Helical" evidence="7">
    <location>
        <begin position="137"/>
        <end position="160"/>
    </location>
</feature>
<feature type="transmembrane region" description="Helical" evidence="7">
    <location>
        <begin position="254"/>
        <end position="274"/>
    </location>
</feature>
<dbReference type="Pfam" id="PF07690">
    <property type="entry name" value="MFS_1"/>
    <property type="match status" value="1"/>
</dbReference>
<sequence>MFRTFSSLPPQIRFFAVLIFIYHTGVSFIWPVYMPYMTRKLELSVALGGTLLSVHYALQFAGNLAGGLLFDRWKAKTTIALSSAIPMLCTVAIGFGGGVAAYTVCFMLLGFFSGFFYAVINAWAIRMWPSGGRRNANLVYVALNVAGAVGTALGGVTAAFSYSLAFWINAAFHLAFLALFYAYFRSRSLAGKTTKKPDSQLPAPPAPNAAHGNWTALALLSTGLMVTWFMYTQWLTVVPAIFQKLQLPAYSYNLLWTINAVMVVGAQPIVSKLIAKWRLSLKAQLITGACIFIVSSVVMAEAADYAGFVAAMAVMTLAEMLVWPSVPALAADYAESGKEGFVQGVVAGGPTAGRMLGPILGGMLFEHAGQTASLYASTACTLLGALCFFTFIALGRRTRQAAPQAAANTESAERRSAAP</sequence>
<dbReference type="Proteomes" id="UP000031967">
    <property type="component" value="Unassembled WGS sequence"/>
</dbReference>
<feature type="transmembrane region" description="Helical" evidence="7">
    <location>
        <begin position="12"/>
        <end position="33"/>
    </location>
</feature>
<comment type="subcellular location">
    <subcellularLocation>
        <location evidence="1">Cell membrane</location>
        <topology evidence="1">Multi-pass membrane protein</topology>
    </subcellularLocation>
</comment>
<comment type="caution">
    <text evidence="9">The sequence shown here is derived from an EMBL/GenBank/DDBJ whole genome shotgun (WGS) entry which is preliminary data.</text>
</comment>
<dbReference type="PANTHER" id="PTHR23517">
    <property type="entry name" value="RESISTANCE PROTEIN MDTM, PUTATIVE-RELATED-RELATED"/>
    <property type="match status" value="1"/>
</dbReference>
<dbReference type="PANTHER" id="PTHR23517:SF10">
    <property type="entry name" value="MAJOR FACILITATOR SUPERFAMILY (MFS) PROFILE DOMAIN-CONTAINING PROTEIN"/>
    <property type="match status" value="1"/>
</dbReference>
<feature type="transmembrane region" description="Helical" evidence="7">
    <location>
        <begin position="101"/>
        <end position="125"/>
    </location>
</feature>
<evidence type="ECO:0000256" key="3">
    <source>
        <dbReference type="ARBA" id="ARBA00022475"/>
    </source>
</evidence>
<dbReference type="SUPFAM" id="SSF103473">
    <property type="entry name" value="MFS general substrate transporter"/>
    <property type="match status" value="1"/>
</dbReference>
<feature type="transmembrane region" description="Helical" evidence="7">
    <location>
        <begin position="286"/>
        <end position="315"/>
    </location>
</feature>
<name>A0ABR5AFS4_9BACL</name>
<evidence type="ECO:0000256" key="6">
    <source>
        <dbReference type="ARBA" id="ARBA00023136"/>
    </source>
</evidence>
<evidence type="ECO:0000256" key="1">
    <source>
        <dbReference type="ARBA" id="ARBA00004651"/>
    </source>
</evidence>
<feature type="domain" description="Major facilitator superfamily (MFS) profile" evidence="8">
    <location>
        <begin position="11"/>
        <end position="396"/>
    </location>
</feature>
<reference evidence="9 10" key="1">
    <citation type="submission" date="2014-12" db="EMBL/GenBank/DDBJ databases">
        <title>Draft genome sequence of Paenibacillus kamchatkensis strain B-2647.</title>
        <authorList>
            <person name="Karlyshev A.V."/>
            <person name="Kudryashova E.B."/>
        </authorList>
    </citation>
    <scope>NUCLEOTIDE SEQUENCE [LARGE SCALE GENOMIC DNA]</scope>
    <source>
        <strain evidence="9 10">VKM B-2647</strain>
    </source>
</reference>
<dbReference type="InterPro" id="IPR011701">
    <property type="entry name" value="MFS"/>
</dbReference>
<feature type="transmembrane region" description="Helical" evidence="7">
    <location>
        <begin position="166"/>
        <end position="184"/>
    </location>
</feature>
<protein>
    <recommendedName>
        <fullName evidence="8">Major facilitator superfamily (MFS) profile domain-containing protein</fullName>
    </recommendedName>
</protein>
<dbReference type="Gene3D" id="1.20.1250.20">
    <property type="entry name" value="MFS general substrate transporter like domains"/>
    <property type="match status" value="2"/>
</dbReference>
<feature type="transmembrane region" description="Helical" evidence="7">
    <location>
        <begin position="372"/>
        <end position="394"/>
    </location>
</feature>
<keyword evidence="5 7" id="KW-1133">Transmembrane helix</keyword>
<keyword evidence="2" id="KW-0813">Transport</keyword>
<evidence type="ECO:0000259" key="8">
    <source>
        <dbReference type="PROSITE" id="PS50850"/>
    </source>
</evidence>
<feature type="transmembrane region" description="Helical" evidence="7">
    <location>
        <begin position="214"/>
        <end position="234"/>
    </location>
</feature>
<keyword evidence="4 7" id="KW-0812">Transmembrane</keyword>
<dbReference type="InterPro" id="IPR020846">
    <property type="entry name" value="MFS_dom"/>
</dbReference>
<dbReference type="PROSITE" id="PS50850">
    <property type="entry name" value="MFS"/>
    <property type="match status" value="1"/>
</dbReference>
<evidence type="ECO:0000313" key="9">
    <source>
        <dbReference type="EMBL" id="KIL39900.1"/>
    </source>
</evidence>
<gene>
    <name evidence="9" type="ORF">SD70_16850</name>
</gene>
<evidence type="ECO:0000256" key="7">
    <source>
        <dbReference type="SAM" id="Phobius"/>
    </source>
</evidence>
<feature type="transmembrane region" description="Helical" evidence="7">
    <location>
        <begin position="45"/>
        <end position="70"/>
    </location>
</feature>
<dbReference type="InterPro" id="IPR050171">
    <property type="entry name" value="MFS_Transporters"/>
</dbReference>
<accession>A0ABR5AFS4</accession>
<dbReference type="InterPro" id="IPR036259">
    <property type="entry name" value="MFS_trans_sf"/>
</dbReference>
<dbReference type="EMBL" id="JXAK01000029">
    <property type="protein sequence ID" value="KIL39900.1"/>
    <property type="molecule type" value="Genomic_DNA"/>
</dbReference>
<evidence type="ECO:0000256" key="5">
    <source>
        <dbReference type="ARBA" id="ARBA00022989"/>
    </source>
</evidence>
<proteinExistence type="predicted"/>